<reference evidence="1" key="1">
    <citation type="submission" date="2017-02" db="UniProtKB">
        <authorList>
            <consortium name="WormBaseParasite"/>
        </authorList>
    </citation>
    <scope>IDENTIFICATION</scope>
</reference>
<dbReference type="AlphaFoldDB" id="A0A0N4W4W1"/>
<evidence type="ECO:0000313" key="1">
    <source>
        <dbReference type="WBParaSite" id="HPLM_0000495301-mRNA-1"/>
    </source>
</evidence>
<accession>A0A0N4W4W1</accession>
<proteinExistence type="predicted"/>
<name>A0A0N4W4W1_HAEPC</name>
<sequence length="50" mass="5823">LVLLHRCGLVSYNSLCKGSLWDGLNHVFDMNYETPRLIKYPTLHEIIMFA</sequence>
<protein>
    <submittedName>
        <fullName evidence="1">Rab-GAP TBC domain-containing protein</fullName>
    </submittedName>
</protein>
<dbReference type="WBParaSite" id="HPLM_0000495301-mRNA-1">
    <property type="protein sequence ID" value="HPLM_0000495301-mRNA-1"/>
    <property type="gene ID" value="HPLM_0000495301"/>
</dbReference>
<organism evidence="1">
    <name type="scientific">Haemonchus placei</name>
    <name type="common">Barber's pole worm</name>
    <dbReference type="NCBI Taxonomy" id="6290"/>
    <lineage>
        <taxon>Eukaryota</taxon>
        <taxon>Metazoa</taxon>
        <taxon>Ecdysozoa</taxon>
        <taxon>Nematoda</taxon>
        <taxon>Chromadorea</taxon>
        <taxon>Rhabditida</taxon>
        <taxon>Rhabditina</taxon>
        <taxon>Rhabditomorpha</taxon>
        <taxon>Strongyloidea</taxon>
        <taxon>Trichostrongylidae</taxon>
        <taxon>Haemonchus</taxon>
    </lineage>
</organism>